<dbReference type="EMBL" id="CM056743">
    <property type="protein sequence ID" value="KAJ8671056.1"/>
    <property type="molecule type" value="Genomic_DNA"/>
</dbReference>
<sequence length="154" mass="16737">MEELLNEERRRSSMLEGRLDGSRRERLHLRNSLAAQKVIERNTNMKEGPSASAGVKGTQSKQGDIAPEKAQAPAGPAAQGRKSRKKGVPTPRLRSAPSYALVAEQADGVSNQDALAKVEKCVVENKNVRVRGVRVAESGGVVVELASDLERERR</sequence>
<name>A0ACC2NJH5_9HYME</name>
<proteinExistence type="predicted"/>
<gene>
    <name evidence="1" type="ORF">QAD02_002315</name>
</gene>
<accession>A0ACC2NJH5</accession>
<comment type="caution">
    <text evidence="1">The sequence shown here is derived from an EMBL/GenBank/DDBJ whole genome shotgun (WGS) entry which is preliminary data.</text>
</comment>
<keyword evidence="2" id="KW-1185">Reference proteome</keyword>
<dbReference type="Proteomes" id="UP001239111">
    <property type="component" value="Chromosome 3"/>
</dbReference>
<protein>
    <submittedName>
        <fullName evidence="1">Uncharacterized protein</fullName>
    </submittedName>
</protein>
<organism evidence="1 2">
    <name type="scientific">Eretmocerus hayati</name>
    <dbReference type="NCBI Taxonomy" id="131215"/>
    <lineage>
        <taxon>Eukaryota</taxon>
        <taxon>Metazoa</taxon>
        <taxon>Ecdysozoa</taxon>
        <taxon>Arthropoda</taxon>
        <taxon>Hexapoda</taxon>
        <taxon>Insecta</taxon>
        <taxon>Pterygota</taxon>
        <taxon>Neoptera</taxon>
        <taxon>Endopterygota</taxon>
        <taxon>Hymenoptera</taxon>
        <taxon>Apocrita</taxon>
        <taxon>Proctotrupomorpha</taxon>
        <taxon>Chalcidoidea</taxon>
        <taxon>Aphelinidae</taxon>
        <taxon>Aphelininae</taxon>
        <taxon>Eretmocerus</taxon>
    </lineage>
</organism>
<evidence type="ECO:0000313" key="1">
    <source>
        <dbReference type="EMBL" id="KAJ8671056.1"/>
    </source>
</evidence>
<reference evidence="1" key="1">
    <citation type="submission" date="2023-04" db="EMBL/GenBank/DDBJ databases">
        <title>A chromosome-level genome assembly of the parasitoid wasp Eretmocerus hayati.</title>
        <authorList>
            <person name="Zhong Y."/>
            <person name="Liu S."/>
            <person name="Liu Y."/>
        </authorList>
    </citation>
    <scope>NUCLEOTIDE SEQUENCE</scope>
    <source>
        <strain evidence="1">ZJU_SS_LIU_2023</strain>
    </source>
</reference>
<evidence type="ECO:0000313" key="2">
    <source>
        <dbReference type="Proteomes" id="UP001239111"/>
    </source>
</evidence>